<keyword evidence="1" id="KW-0472">Membrane</keyword>
<dbReference type="AlphaFoldDB" id="A0A1J1LFW2"/>
<evidence type="ECO:0000313" key="3">
    <source>
        <dbReference type="Proteomes" id="UP000184315"/>
    </source>
</evidence>
<organism evidence="2 3">
    <name type="scientific">Planktothrix tepida PCC 9214</name>
    <dbReference type="NCBI Taxonomy" id="671072"/>
    <lineage>
        <taxon>Bacteria</taxon>
        <taxon>Bacillati</taxon>
        <taxon>Cyanobacteriota</taxon>
        <taxon>Cyanophyceae</taxon>
        <taxon>Oscillatoriophycideae</taxon>
        <taxon>Oscillatoriales</taxon>
        <taxon>Microcoleaceae</taxon>
        <taxon>Planktothrix</taxon>
    </lineage>
</organism>
<dbReference type="EMBL" id="CZDF01000132">
    <property type="protein sequence ID" value="CUR31435.1"/>
    <property type="molecule type" value="Genomic_DNA"/>
</dbReference>
<keyword evidence="1" id="KW-0812">Transmembrane</keyword>
<dbReference type="InterPro" id="IPR025461">
    <property type="entry name" value="ABA4-like"/>
</dbReference>
<keyword evidence="1" id="KW-1133">Transmembrane helix</keyword>
<feature type="transmembrane region" description="Helical" evidence="1">
    <location>
        <begin position="38"/>
        <end position="57"/>
    </location>
</feature>
<evidence type="ECO:0008006" key="4">
    <source>
        <dbReference type="Google" id="ProtNLM"/>
    </source>
</evidence>
<keyword evidence="3" id="KW-1185">Reference proteome</keyword>
<feature type="transmembrane region" description="Helical" evidence="1">
    <location>
        <begin position="12"/>
        <end position="31"/>
    </location>
</feature>
<gene>
    <name evidence="2" type="ORF">PL9214291026</name>
</gene>
<sequence length="154" mass="17373">MTIAVDQIFNVANLFVLPFWALMIILPNWGVTRKVMESYLPFVLLAGVYLYLFISSINPENAAALSNPKLSDIAHFFADENAAATGWIHFLVMDLFVGRWIYWDGQKTGIWTSHSLAFCLFAGPLGLLSHILTRWMSKLFFSQPQSDINPVSNS</sequence>
<dbReference type="Proteomes" id="UP000184315">
    <property type="component" value="Unassembled WGS sequence"/>
</dbReference>
<feature type="transmembrane region" description="Helical" evidence="1">
    <location>
        <begin position="86"/>
        <end position="103"/>
    </location>
</feature>
<dbReference type="PANTHER" id="PTHR34543:SF1">
    <property type="entry name" value="PROTEIN ABA DEFICIENT 4, CHLOROPLASTIC"/>
    <property type="match status" value="1"/>
</dbReference>
<dbReference type="STRING" id="671072.PL9214291026"/>
<dbReference type="PANTHER" id="PTHR34543">
    <property type="entry name" value="PROTEIN ABA DEFICIENT 4, CHLOROPLASTIC"/>
    <property type="match status" value="1"/>
</dbReference>
<reference evidence="3" key="1">
    <citation type="submission" date="2015-10" db="EMBL/GenBank/DDBJ databases">
        <authorList>
            <person name="Regsiter A."/>
            <person name="william w."/>
        </authorList>
    </citation>
    <scope>NUCLEOTIDE SEQUENCE [LARGE SCALE GENOMIC DNA]</scope>
</reference>
<name>A0A1J1LFW2_9CYAN</name>
<feature type="transmembrane region" description="Helical" evidence="1">
    <location>
        <begin position="115"/>
        <end position="132"/>
    </location>
</feature>
<accession>A0A1J1LFW2</accession>
<evidence type="ECO:0000256" key="1">
    <source>
        <dbReference type="SAM" id="Phobius"/>
    </source>
</evidence>
<dbReference type="RefSeq" id="WP_072718290.1">
    <property type="nucleotide sequence ID" value="NZ_LN889782.1"/>
</dbReference>
<dbReference type="Pfam" id="PF14108">
    <property type="entry name" value="ABA4-like"/>
    <property type="match status" value="1"/>
</dbReference>
<proteinExistence type="predicted"/>
<evidence type="ECO:0000313" key="2">
    <source>
        <dbReference type="EMBL" id="CUR31435.1"/>
    </source>
</evidence>
<protein>
    <recommendedName>
        <fullName evidence="4">DUF4281 domain-containing protein</fullName>
    </recommendedName>
</protein>